<organism evidence="2 3">
    <name type="scientific">Salinomyces thailandicus</name>
    <dbReference type="NCBI Taxonomy" id="706561"/>
    <lineage>
        <taxon>Eukaryota</taxon>
        <taxon>Fungi</taxon>
        <taxon>Dikarya</taxon>
        <taxon>Ascomycota</taxon>
        <taxon>Pezizomycotina</taxon>
        <taxon>Dothideomycetes</taxon>
        <taxon>Dothideomycetidae</taxon>
        <taxon>Mycosphaerellales</taxon>
        <taxon>Teratosphaeriaceae</taxon>
        <taxon>Salinomyces</taxon>
    </lineage>
</organism>
<evidence type="ECO:0000256" key="1">
    <source>
        <dbReference type="SAM" id="MobiDB-lite"/>
    </source>
</evidence>
<evidence type="ECO:0000313" key="2">
    <source>
        <dbReference type="EMBL" id="TKA26120.1"/>
    </source>
</evidence>
<dbReference type="InterPro" id="IPR035979">
    <property type="entry name" value="RBD_domain_sf"/>
</dbReference>
<dbReference type="CDD" id="cd12261">
    <property type="entry name" value="RRM1_3_MRN1"/>
    <property type="match status" value="1"/>
</dbReference>
<protein>
    <recommendedName>
        <fullName evidence="4">RRM domain-containing protein</fullName>
    </recommendedName>
</protein>
<evidence type="ECO:0000313" key="3">
    <source>
        <dbReference type="Proteomes" id="UP000308549"/>
    </source>
</evidence>
<feature type="compositionally biased region" description="Polar residues" evidence="1">
    <location>
        <begin position="117"/>
        <end position="135"/>
    </location>
</feature>
<reference evidence="2 3" key="1">
    <citation type="submission" date="2017-03" db="EMBL/GenBank/DDBJ databases">
        <title>Genomes of endolithic fungi from Antarctica.</title>
        <authorList>
            <person name="Coleine C."/>
            <person name="Masonjones S."/>
            <person name="Stajich J.E."/>
        </authorList>
    </citation>
    <scope>NUCLEOTIDE SEQUENCE [LARGE SCALE GENOMIC DNA]</scope>
    <source>
        <strain evidence="2 3">CCFEE 6315</strain>
    </source>
</reference>
<gene>
    <name evidence="2" type="ORF">B0A50_04616</name>
</gene>
<dbReference type="GO" id="GO:0003676">
    <property type="term" value="F:nucleic acid binding"/>
    <property type="evidence" value="ECO:0007669"/>
    <property type="project" value="InterPro"/>
</dbReference>
<feature type="region of interest" description="Disordered" evidence="1">
    <location>
        <begin position="407"/>
        <end position="433"/>
    </location>
</feature>
<evidence type="ECO:0008006" key="4">
    <source>
        <dbReference type="Google" id="ProtNLM"/>
    </source>
</evidence>
<name>A0A4U0TUY3_9PEZI</name>
<dbReference type="Proteomes" id="UP000308549">
    <property type="component" value="Unassembled WGS sequence"/>
</dbReference>
<dbReference type="SUPFAM" id="SSF54928">
    <property type="entry name" value="RNA-binding domain, RBD"/>
    <property type="match status" value="1"/>
</dbReference>
<accession>A0A4U0TUY3</accession>
<comment type="caution">
    <text evidence="2">The sequence shown here is derived from an EMBL/GenBank/DDBJ whole genome shotgun (WGS) entry which is preliminary data.</text>
</comment>
<dbReference type="EMBL" id="NAJL01000030">
    <property type="protein sequence ID" value="TKA26120.1"/>
    <property type="molecule type" value="Genomic_DNA"/>
</dbReference>
<feature type="region of interest" description="Disordered" evidence="1">
    <location>
        <begin position="110"/>
        <end position="179"/>
    </location>
</feature>
<dbReference type="OrthoDB" id="2935572at2759"/>
<proteinExistence type="predicted"/>
<keyword evidence="3" id="KW-1185">Reference proteome</keyword>
<dbReference type="AlphaFoldDB" id="A0A4U0TUY3"/>
<sequence>MAYPEKVTVDKAYFDALLRRADFHTSVQMLGGPGPFNVAIPRQEYDSLIRSSKEYELLKNALFQGGITLETLDLLISGANNTEARKDSGNPPTSAWTDDFGDHTAAYNYHDSPQDGIATSSRDSQWKANGLSANFNPVRGPGAYLNGDASQPQAGAGLMPPDFFRQPSCGAPPSSVPDEVAYEDDEHVPDEAGPATFQAPGLHLGTERRTLYFNGLSDRTTYKDFIQVIKGGKVLSVILRPERSALVTFLDGADAFLTYAKRHDIYLHSKRVEIKWADRQYKLNNHIYNKIKNGATRNILLRNALGNGLTEIRIRDDMEHIHNLIIIDITYRNGDAYVSTNSVHNALFARTCMMSRTTYKGCKVEFFRDECDVPLPGPMAKTHATRTEPQRKKAPLANRFDLLKMMDGGASSNDDEDPTTPEQTSKKDCEDTIDTATGHSVSLHFLDSETS</sequence>